<evidence type="ECO:0000256" key="1">
    <source>
        <dbReference type="SAM" id="Phobius"/>
    </source>
</evidence>
<protein>
    <recommendedName>
        <fullName evidence="4">DUF2726 domain-containing protein</fullName>
    </recommendedName>
</protein>
<comment type="caution">
    <text evidence="2">The sequence shown here is derived from an EMBL/GenBank/DDBJ whole genome shotgun (WGS) entry which is preliminary data.</text>
</comment>
<dbReference type="EMBL" id="PYOI01000013">
    <property type="protein sequence ID" value="PSV82227.1"/>
    <property type="molecule type" value="Genomic_DNA"/>
</dbReference>
<evidence type="ECO:0000313" key="3">
    <source>
        <dbReference type="Proteomes" id="UP000241566"/>
    </source>
</evidence>
<evidence type="ECO:0000313" key="2">
    <source>
        <dbReference type="EMBL" id="PSV82227.1"/>
    </source>
</evidence>
<dbReference type="RefSeq" id="WP_045063413.1">
    <property type="nucleotide sequence ID" value="NZ_CP131601.1"/>
</dbReference>
<reference evidence="2 3" key="1">
    <citation type="submission" date="2018-01" db="EMBL/GenBank/DDBJ databases">
        <title>Whole genome sequencing of Histamine producing bacteria.</title>
        <authorList>
            <person name="Butler K."/>
        </authorList>
    </citation>
    <scope>NUCLEOTIDE SEQUENCE [LARGE SCALE GENOMIC DNA]</scope>
    <source>
        <strain evidence="2 3">ATCC 25521</strain>
    </source>
</reference>
<organism evidence="2 3">
    <name type="scientific">Photobacterium leiognathi</name>
    <dbReference type="NCBI Taxonomy" id="553611"/>
    <lineage>
        <taxon>Bacteria</taxon>
        <taxon>Pseudomonadati</taxon>
        <taxon>Pseudomonadota</taxon>
        <taxon>Gammaproteobacteria</taxon>
        <taxon>Vibrionales</taxon>
        <taxon>Vibrionaceae</taxon>
        <taxon>Photobacterium</taxon>
    </lineage>
</organism>
<feature type="transmembrane region" description="Helical" evidence="1">
    <location>
        <begin position="6"/>
        <end position="27"/>
    </location>
</feature>
<keyword evidence="3" id="KW-1185">Reference proteome</keyword>
<proteinExistence type="predicted"/>
<keyword evidence="1" id="KW-1133">Transmembrane helix</keyword>
<accession>A0ABX5GFX0</accession>
<evidence type="ECO:0008006" key="4">
    <source>
        <dbReference type="Google" id="ProtNLM"/>
    </source>
</evidence>
<keyword evidence="1" id="KW-0472">Membrane</keyword>
<sequence>MKLGLAEVIALAAFMFSLFSLYVTSYWRSFKFAARLANIHHRKTVTSDSIKRERIVELVASSLGNQAVYIDALFVRKSTDKVDSAKYFPVKTYIPCRTTCLVSVDIVSVYFEKGECYEMSFDLYMPDTSKLVVKDTFLVTDINSDGVVSFSKMPRFRSNLHSFSWLTNYRKWKSVKRS</sequence>
<name>A0ABX5GFX0_PHOLE</name>
<dbReference type="Proteomes" id="UP000241566">
    <property type="component" value="Unassembled WGS sequence"/>
</dbReference>
<keyword evidence="1" id="KW-0812">Transmembrane</keyword>
<gene>
    <name evidence="2" type="ORF">CTM94_10585</name>
</gene>